<dbReference type="EMBL" id="KZ084100">
    <property type="protein sequence ID" value="OSD03552.1"/>
    <property type="molecule type" value="Genomic_DNA"/>
</dbReference>
<dbReference type="InterPro" id="IPR050904">
    <property type="entry name" value="Adhesion/Biosynth-related"/>
</dbReference>
<reference evidence="4 5" key="1">
    <citation type="journal article" date="2015" name="Biotechnol. Biofuels">
        <title>Enhanced degradation of softwood versus hardwood by the white-rot fungus Pycnoporus coccineus.</title>
        <authorList>
            <person name="Couturier M."/>
            <person name="Navarro D."/>
            <person name="Chevret D."/>
            <person name="Henrissat B."/>
            <person name="Piumi F."/>
            <person name="Ruiz-Duenas F.J."/>
            <person name="Martinez A.T."/>
            <person name="Grigoriev I.V."/>
            <person name="Riley R."/>
            <person name="Lipzen A."/>
            <person name="Berrin J.G."/>
            <person name="Master E.R."/>
            <person name="Rosso M.N."/>
        </authorList>
    </citation>
    <scope>NUCLEOTIDE SEQUENCE [LARGE SCALE GENOMIC DNA]</scope>
    <source>
        <strain evidence="4 5">BRFM310</strain>
    </source>
</reference>
<dbReference type="Proteomes" id="UP000193067">
    <property type="component" value="Unassembled WGS sequence"/>
</dbReference>
<dbReference type="AlphaFoldDB" id="A0A1Y2IUC8"/>
<evidence type="ECO:0000313" key="5">
    <source>
        <dbReference type="Proteomes" id="UP000193067"/>
    </source>
</evidence>
<feature type="domain" description="FAS1" evidence="3">
    <location>
        <begin position="34"/>
        <end position="213"/>
    </location>
</feature>
<dbReference type="STRING" id="1353009.A0A1Y2IUC8"/>
<keyword evidence="1" id="KW-0812">Transmembrane</keyword>
<dbReference type="PANTHER" id="PTHR10900">
    <property type="entry name" value="PERIOSTIN-RELATED"/>
    <property type="match status" value="1"/>
</dbReference>
<dbReference type="Pfam" id="PF02469">
    <property type="entry name" value="Fasciclin"/>
    <property type="match status" value="4"/>
</dbReference>
<dbReference type="GO" id="GO:0016236">
    <property type="term" value="P:macroautophagy"/>
    <property type="evidence" value="ECO:0007669"/>
    <property type="project" value="TreeGrafter"/>
</dbReference>
<gene>
    <name evidence="4" type="ORF">PYCCODRAFT_1434454</name>
</gene>
<feature type="domain" description="FAS1" evidence="3">
    <location>
        <begin position="506"/>
        <end position="650"/>
    </location>
</feature>
<evidence type="ECO:0000256" key="1">
    <source>
        <dbReference type="SAM" id="Phobius"/>
    </source>
</evidence>
<name>A0A1Y2IUC8_TRAC3</name>
<keyword evidence="5" id="KW-1185">Reference proteome</keyword>
<dbReference type="PROSITE" id="PS50213">
    <property type="entry name" value="FAS1"/>
    <property type="match status" value="4"/>
</dbReference>
<proteinExistence type="predicted"/>
<dbReference type="GO" id="GO:0005615">
    <property type="term" value="C:extracellular space"/>
    <property type="evidence" value="ECO:0007669"/>
    <property type="project" value="TreeGrafter"/>
</dbReference>
<feature type="chain" id="PRO_5013050683" evidence="2">
    <location>
        <begin position="21"/>
        <end position="896"/>
    </location>
</feature>
<dbReference type="SUPFAM" id="SSF82153">
    <property type="entry name" value="FAS1 domain"/>
    <property type="match status" value="5"/>
</dbReference>
<dbReference type="SMART" id="SM00554">
    <property type="entry name" value="FAS1"/>
    <property type="match status" value="4"/>
</dbReference>
<dbReference type="GO" id="GO:0000329">
    <property type="term" value="C:fungal-type vacuole membrane"/>
    <property type="evidence" value="ECO:0007669"/>
    <property type="project" value="TreeGrafter"/>
</dbReference>
<feature type="domain" description="FAS1" evidence="3">
    <location>
        <begin position="216"/>
        <end position="351"/>
    </location>
</feature>
<feature type="signal peptide" evidence="2">
    <location>
        <begin position="1"/>
        <end position="20"/>
    </location>
</feature>
<dbReference type="InterPro" id="IPR000782">
    <property type="entry name" value="FAS1_domain"/>
</dbReference>
<dbReference type="PANTHER" id="PTHR10900:SF77">
    <property type="entry name" value="FI19380P1"/>
    <property type="match status" value="1"/>
</dbReference>
<keyword evidence="2" id="KW-0732">Signal</keyword>
<organism evidence="4 5">
    <name type="scientific">Trametes coccinea (strain BRFM310)</name>
    <name type="common">Pycnoporus coccineus</name>
    <dbReference type="NCBI Taxonomy" id="1353009"/>
    <lineage>
        <taxon>Eukaryota</taxon>
        <taxon>Fungi</taxon>
        <taxon>Dikarya</taxon>
        <taxon>Basidiomycota</taxon>
        <taxon>Agaricomycotina</taxon>
        <taxon>Agaricomycetes</taxon>
        <taxon>Polyporales</taxon>
        <taxon>Polyporaceae</taxon>
        <taxon>Trametes</taxon>
    </lineage>
</organism>
<evidence type="ECO:0000313" key="4">
    <source>
        <dbReference type="EMBL" id="OSD03552.1"/>
    </source>
</evidence>
<accession>A0A1Y2IUC8</accession>
<dbReference type="OrthoDB" id="14252at2759"/>
<feature type="domain" description="FAS1" evidence="3">
    <location>
        <begin position="357"/>
        <end position="503"/>
    </location>
</feature>
<sequence length="896" mass="98705">MRPWACLPLTLLAFIPLATTTQLPLHHPAPTTQSFTLLDALSADPDYVSLITLLQRAKLIPTLNKINTSTFFAPTNDAIKRHSSFNALWQHALDEGVSELKDNLQLRLRQELFYHLLNYTLPIIPTEKTPQEHKTLLYPRDYTEPPSQGPPPYPPWMPVPNGTLGTEPQRLRLSYRDDAIWAGVDASGNGGAKVVKDQVDTANGLLLGLGEVLEMPPDLATVISRHPQLSYLSKILTPELARFLNSTSTLTLFLPVDGAWEELDPYERLYLESEFAADDLTRILHMHAVLLNEVKWSDSFSEKAVNLTTIHGRKLEVVPTEEHKIKVSEAELVERDVYASNGVLHTVSSLLIPEGTLQLTPEKYLLALNCTEFVSLIHSVNLTHLINDPEAQYTILAPNDDVLKLFGHHDLPHRGSDELKRVLQYHFIPGKWSPKKLEDGMLLETALEEPGLDGGRQVMAIEVTDEGKKKEQSKSIRFAGAGVMGEQVEVGNHTVVYFISRPLVPPTDVMETALPELDYSTFVAGIFSTNLAETLKAKPRTTLLMPPNDAFRRLGMLVSSHLLSSSAKADFERVIRHHAVEGVEYADRIVNGSQRTFGTLEGSDLHVERRGANRTVVFTPSGGWTDMQSELYPRNMLTKTGVIHGVSDIMIPRSVHLTVGKLVKAAKATTMTTMMVKAGLGWILNGTAPPEGSPWADMGLKGSGWTLLCPTDDAFKQVNLTELYANEDRLRAIVSQHLIPTPPSASSPPEALTVIDTLVNNRPLPLDDSATYSTLQSTSSAYGDVIVRVLDGEDGTVVGIKGARGRDGAQDWAHVVAWGRSTTGDGSGGVVQIDRILEPYSPSWYVEYGAPLAVGAGGVLLIGLFFWGVRWVWRRDTTEATYEPIGGFGHDDEEEA</sequence>
<keyword evidence="1" id="KW-0472">Membrane</keyword>
<keyword evidence="1" id="KW-1133">Transmembrane helix</keyword>
<protein>
    <submittedName>
        <fullName evidence="4">FAS1 domain-containing protein</fullName>
    </submittedName>
</protein>
<evidence type="ECO:0000256" key="2">
    <source>
        <dbReference type="SAM" id="SignalP"/>
    </source>
</evidence>
<feature type="transmembrane region" description="Helical" evidence="1">
    <location>
        <begin position="848"/>
        <end position="869"/>
    </location>
</feature>
<dbReference type="InterPro" id="IPR036378">
    <property type="entry name" value="FAS1_dom_sf"/>
</dbReference>
<evidence type="ECO:0000259" key="3">
    <source>
        <dbReference type="PROSITE" id="PS50213"/>
    </source>
</evidence>
<dbReference type="Gene3D" id="2.30.180.10">
    <property type="entry name" value="FAS1 domain"/>
    <property type="match status" value="5"/>
</dbReference>